<protein>
    <submittedName>
        <fullName evidence="1">Uncharacterized protein</fullName>
    </submittedName>
</protein>
<reference evidence="1 2" key="1">
    <citation type="submission" date="2023-05" db="EMBL/GenBank/DDBJ databases">
        <title>B98-5 Cell Line De Novo Hybrid Assembly: An Optical Mapping Approach.</title>
        <authorList>
            <person name="Kananen K."/>
            <person name="Auerbach J.A."/>
            <person name="Kautto E."/>
            <person name="Blachly J.S."/>
        </authorList>
    </citation>
    <scope>NUCLEOTIDE SEQUENCE [LARGE SCALE GENOMIC DNA]</scope>
    <source>
        <strain evidence="1">B95-8</strain>
        <tissue evidence="1">Cell line</tissue>
    </source>
</reference>
<evidence type="ECO:0000313" key="2">
    <source>
        <dbReference type="Proteomes" id="UP001266305"/>
    </source>
</evidence>
<dbReference type="Proteomes" id="UP001266305">
    <property type="component" value="Unassembled WGS sequence"/>
</dbReference>
<dbReference type="EMBL" id="JASSZA010000005">
    <property type="protein sequence ID" value="KAK2109475.1"/>
    <property type="molecule type" value="Genomic_DNA"/>
</dbReference>
<accession>A0ABQ9VJC5</accession>
<gene>
    <name evidence="1" type="ORF">P7K49_009221</name>
</gene>
<proteinExistence type="predicted"/>
<comment type="caution">
    <text evidence="1">The sequence shown here is derived from an EMBL/GenBank/DDBJ whole genome shotgun (WGS) entry which is preliminary data.</text>
</comment>
<organism evidence="1 2">
    <name type="scientific">Saguinus oedipus</name>
    <name type="common">Cotton-top tamarin</name>
    <name type="synonym">Oedipomidas oedipus</name>
    <dbReference type="NCBI Taxonomy" id="9490"/>
    <lineage>
        <taxon>Eukaryota</taxon>
        <taxon>Metazoa</taxon>
        <taxon>Chordata</taxon>
        <taxon>Craniata</taxon>
        <taxon>Vertebrata</taxon>
        <taxon>Euteleostomi</taxon>
        <taxon>Mammalia</taxon>
        <taxon>Eutheria</taxon>
        <taxon>Euarchontoglires</taxon>
        <taxon>Primates</taxon>
        <taxon>Haplorrhini</taxon>
        <taxon>Platyrrhini</taxon>
        <taxon>Cebidae</taxon>
        <taxon>Callitrichinae</taxon>
        <taxon>Saguinus</taxon>
    </lineage>
</organism>
<sequence length="79" mass="8662">MAKLYLAPGCWICGLAETAEAGTAGSDGCKRDHKSWHQKQESNLTSLSGAFHETIFWETEQNLSQASQMLVIHPQSKGL</sequence>
<keyword evidence="2" id="KW-1185">Reference proteome</keyword>
<name>A0ABQ9VJC5_SAGOE</name>
<evidence type="ECO:0000313" key="1">
    <source>
        <dbReference type="EMBL" id="KAK2109475.1"/>
    </source>
</evidence>